<organism evidence="7 8">
    <name type="scientific">Bogoriella caseilytica</name>
    <dbReference type="NCBI Taxonomy" id="56055"/>
    <lineage>
        <taxon>Bacteria</taxon>
        <taxon>Bacillati</taxon>
        <taxon>Actinomycetota</taxon>
        <taxon>Actinomycetes</taxon>
        <taxon>Micrococcales</taxon>
        <taxon>Bogoriellaceae</taxon>
        <taxon>Bogoriella</taxon>
    </lineage>
</organism>
<evidence type="ECO:0000256" key="5">
    <source>
        <dbReference type="ARBA" id="ARBA00022842"/>
    </source>
</evidence>
<sequence length="347" mass="37275">MTAAVVTEAVEQRLEQFFAERIDRARQIGPLYAELWEGLRRSNEGGKRVRPHLVLAAHRAYGGEEDSAAITLAAAFELLHHALLLHDDVIDGDLIRRGRPNLAGTQQAAAEAAGLPPARAQLWGESSAILAGDLMLSSAHTLVAGVPAQARAEVLEIFDETVYLAAAGEQADVALSVGMLDADPEGLMSVMANKTASYSFAAPLRAGAALAGAGQQITQDLEAIGHQMGILFQLRDDMLGVFGQEQLTGKSALGDLREGKRTVLISRAEQLPAWQLVRHLFGKPDLTDAEAERLRSALMDTGAYEAVESMIAEGRAELLVRIGESGAPRSLQEELARLTWRCTDRDA</sequence>
<keyword evidence="5" id="KW-0460">Magnesium</keyword>
<dbReference type="SUPFAM" id="SSF48576">
    <property type="entry name" value="Terpenoid synthases"/>
    <property type="match status" value="1"/>
</dbReference>
<dbReference type="PANTHER" id="PTHR12001">
    <property type="entry name" value="GERANYLGERANYL PYROPHOSPHATE SYNTHASE"/>
    <property type="match status" value="1"/>
</dbReference>
<dbReference type="InterPro" id="IPR033749">
    <property type="entry name" value="Polyprenyl_synt_CS"/>
</dbReference>
<dbReference type="AlphaFoldDB" id="A0A3N2BCS4"/>
<dbReference type="Pfam" id="PF00348">
    <property type="entry name" value="polyprenyl_synt"/>
    <property type="match status" value="1"/>
</dbReference>
<name>A0A3N2BCS4_9MICO</name>
<evidence type="ECO:0000313" key="8">
    <source>
        <dbReference type="Proteomes" id="UP000280668"/>
    </source>
</evidence>
<dbReference type="EMBL" id="RKHK01000001">
    <property type="protein sequence ID" value="ROR73022.1"/>
    <property type="molecule type" value="Genomic_DNA"/>
</dbReference>
<dbReference type="Gene3D" id="1.10.600.10">
    <property type="entry name" value="Farnesyl Diphosphate Synthase"/>
    <property type="match status" value="1"/>
</dbReference>
<dbReference type="GO" id="GO:0008299">
    <property type="term" value="P:isoprenoid biosynthetic process"/>
    <property type="evidence" value="ECO:0007669"/>
    <property type="project" value="InterPro"/>
</dbReference>
<protein>
    <submittedName>
        <fullName evidence="7">Geranylgeranyl diphosphate synthase type II</fullName>
    </submittedName>
</protein>
<comment type="caution">
    <text evidence="7">The sequence shown here is derived from an EMBL/GenBank/DDBJ whole genome shotgun (WGS) entry which is preliminary data.</text>
</comment>
<accession>A0A3N2BCS4</accession>
<dbReference type="PROSITE" id="PS00444">
    <property type="entry name" value="POLYPRENYL_SYNTHASE_2"/>
    <property type="match status" value="1"/>
</dbReference>
<keyword evidence="3 6" id="KW-0808">Transferase</keyword>
<evidence type="ECO:0000256" key="3">
    <source>
        <dbReference type="ARBA" id="ARBA00022679"/>
    </source>
</evidence>
<keyword evidence="4" id="KW-0479">Metal-binding</keyword>
<evidence type="ECO:0000256" key="2">
    <source>
        <dbReference type="ARBA" id="ARBA00006706"/>
    </source>
</evidence>
<evidence type="ECO:0000313" key="7">
    <source>
        <dbReference type="EMBL" id="ROR73022.1"/>
    </source>
</evidence>
<dbReference type="GO" id="GO:0046872">
    <property type="term" value="F:metal ion binding"/>
    <property type="evidence" value="ECO:0007669"/>
    <property type="project" value="UniProtKB-KW"/>
</dbReference>
<dbReference type="InterPro" id="IPR000092">
    <property type="entry name" value="Polyprenyl_synt"/>
</dbReference>
<dbReference type="PROSITE" id="PS00723">
    <property type="entry name" value="POLYPRENYL_SYNTHASE_1"/>
    <property type="match status" value="1"/>
</dbReference>
<reference evidence="7 8" key="1">
    <citation type="submission" date="2018-11" db="EMBL/GenBank/DDBJ databases">
        <title>Sequencing the genomes of 1000 actinobacteria strains.</title>
        <authorList>
            <person name="Klenk H.-P."/>
        </authorList>
    </citation>
    <scope>NUCLEOTIDE SEQUENCE [LARGE SCALE GENOMIC DNA]</scope>
    <source>
        <strain evidence="7 8">DSM 11294</strain>
    </source>
</reference>
<evidence type="ECO:0000256" key="1">
    <source>
        <dbReference type="ARBA" id="ARBA00001946"/>
    </source>
</evidence>
<comment type="cofactor">
    <cofactor evidence="1">
        <name>Mg(2+)</name>
        <dbReference type="ChEBI" id="CHEBI:18420"/>
    </cofactor>
</comment>
<dbReference type="SFLD" id="SFLDS00005">
    <property type="entry name" value="Isoprenoid_Synthase_Type_I"/>
    <property type="match status" value="1"/>
</dbReference>
<dbReference type="PANTHER" id="PTHR12001:SF85">
    <property type="entry name" value="SHORT CHAIN ISOPRENYL DIPHOSPHATE SYNTHASE"/>
    <property type="match status" value="1"/>
</dbReference>
<comment type="similarity">
    <text evidence="2 6">Belongs to the FPP/GGPP synthase family.</text>
</comment>
<dbReference type="RefSeq" id="WP_170163221.1">
    <property type="nucleotide sequence ID" value="NZ_RKHK01000001.1"/>
</dbReference>
<evidence type="ECO:0000256" key="6">
    <source>
        <dbReference type="RuleBase" id="RU004466"/>
    </source>
</evidence>
<dbReference type="GO" id="GO:0004659">
    <property type="term" value="F:prenyltransferase activity"/>
    <property type="evidence" value="ECO:0007669"/>
    <property type="project" value="InterPro"/>
</dbReference>
<keyword evidence="8" id="KW-1185">Reference proteome</keyword>
<dbReference type="Proteomes" id="UP000280668">
    <property type="component" value="Unassembled WGS sequence"/>
</dbReference>
<evidence type="ECO:0000256" key="4">
    <source>
        <dbReference type="ARBA" id="ARBA00022723"/>
    </source>
</evidence>
<proteinExistence type="inferred from homology"/>
<dbReference type="InterPro" id="IPR008949">
    <property type="entry name" value="Isoprenoid_synthase_dom_sf"/>
</dbReference>
<gene>
    <name evidence="7" type="ORF">EDD31_1387</name>
</gene>